<dbReference type="EMBL" id="CALNXK010000125">
    <property type="protein sequence ID" value="CAH3163045.1"/>
    <property type="molecule type" value="Genomic_DNA"/>
</dbReference>
<proteinExistence type="predicted"/>
<keyword evidence="1" id="KW-0732">Signal</keyword>
<sequence length="252" mass="28013">MAPPSHMALLMIVLHSKLHVALCGPTRSHNFNHIMAWRLQELPQDLPPDSLHALEPCSNISLVHLATNSELWPPPGIISSVAGRIRIPNLSGEPIQLKRDQHFCQVTLIFTLSTHEQPQHTADLSKQSINLLPSVSGTSFSSAVHNDPDNLLQPNMQSSFHSLPSDFDSVFDHTIQGYNGAIGPFEARVNMGPVEPPQRKGRLPQYARSKLVDLQNKFDELEKLGIFQRPEDFNVAVEYLKPSFLVKKGNSG</sequence>
<feature type="chain" id="PRO_5045115680" evidence="1">
    <location>
        <begin position="24"/>
        <end position="252"/>
    </location>
</feature>
<evidence type="ECO:0000256" key="1">
    <source>
        <dbReference type="SAM" id="SignalP"/>
    </source>
</evidence>
<accession>A0ABN8QIF4</accession>
<organism evidence="2 3">
    <name type="scientific">Porites lobata</name>
    <dbReference type="NCBI Taxonomy" id="104759"/>
    <lineage>
        <taxon>Eukaryota</taxon>
        <taxon>Metazoa</taxon>
        <taxon>Cnidaria</taxon>
        <taxon>Anthozoa</taxon>
        <taxon>Hexacorallia</taxon>
        <taxon>Scleractinia</taxon>
        <taxon>Fungiina</taxon>
        <taxon>Poritidae</taxon>
        <taxon>Porites</taxon>
    </lineage>
</organism>
<evidence type="ECO:0000313" key="2">
    <source>
        <dbReference type="EMBL" id="CAH3163045.1"/>
    </source>
</evidence>
<name>A0ABN8QIF4_9CNID</name>
<reference evidence="2 3" key="1">
    <citation type="submission" date="2022-05" db="EMBL/GenBank/DDBJ databases">
        <authorList>
            <consortium name="Genoscope - CEA"/>
            <person name="William W."/>
        </authorList>
    </citation>
    <scope>NUCLEOTIDE SEQUENCE [LARGE SCALE GENOMIC DNA]</scope>
</reference>
<protein>
    <submittedName>
        <fullName evidence="2">Uncharacterized protein</fullName>
    </submittedName>
</protein>
<gene>
    <name evidence="2" type="ORF">PLOB_00005646</name>
</gene>
<comment type="caution">
    <text evidence="2">The sequence shown here is derived from an EMBL/GenBank/DDBJ whole genome shotgun (WGS) entry which is preliminary data.</text>
</comment>
<keyword evidence="3" id="KW-1185">Reference proteome</keyword>
<feature type="signal peptide" evidence="1">
    <location>
        <begin position="1"/>
        <end position="23"/>
    </location>
</feature>
<dbReference type="Proteomes" id="UP001159405">
    <property type="component" value="Unassembled WGS sequence"/>
</dbReference>
<evidence type="ECO:0000313" key="3">
    <source>
        <dbReference type="Proteomes" id="UP001159405"/>
    </source>
</evidence>